<proteinExistence type="predicted"/>
<keyword evidence="3" id="KW-1185">Reference proteome</keyword>
<dbReference type="Proteomes" id="UP001302745">
    <property type="component" value="Unassembled WGS sequence"/>
</dbReference>
<accession>A0AAN6VF38</accession>
<sequence length="212" mass="23585">MPTTRRSTRSSTGAGKQSTLSFKHKVTKAIKTGKEGYKSPSRAKEYIPEPTPEPTSKKLEKEEDEDEDEDEQTPATTDDDDEHDVQVQTKKQQQQQRQQPAAAAEKISDRAIERYWSEIEAGRNAKAVHKKHGEGLTTGEKVLRYFDVSSQYGPCIGMKRIKRWQRAQRLGLNPPVEVLAVLLKEEAAGNKGIETAHMDELLNSAAVGSVGV</sequence>
<dbReference type="GO" id="GO:0000731">
    <property type="term" value="P:DNA synthesis involved in DNA repair"/>
    <property type="evidence" value="ECO:0007669"/>
    <property type="project" value="InterPro"/>
</dbReference>
<dbReference type="EMBL" id="MU857082">
    <property type="protein sequence ID" value="KAK4150302.1"/>
    <property type="molecule type" value="Genomic_DNA"/>
</dbReference>
<name>A0AAN6VF38_9PEZI</name>
<evidence type="ECO:0000313" key="3">
    <source>
        <dbReference type="Proteomes" id="UP001302745"/>
    </source>
</evidence>
<dbReference type="GO" id="GO:0006261">
    <property type="term" value="P:DNA-templated DNA replication"/>
    <property type="evidence" value="ECO:0007669"/>
    <property type="project" value="TreeGrafter"/>
</dbReference>
<feature type="compositionally biased region" description="Acidic residues" evidence="1">
    <location>
        <begin position="62"/>
        <end position="83"/>
    </location>
</feature>
<comment type="caution">
    <text evidence="2">The sequence shown here is derived from an EMBL/GenBank/DDBJ whole genome shotgun (WGS) entry which is preliminary data.</text>
</comment>
<dbReference type="Pfam" id="PF04081">
    <property type="entry name" value="DNA_pol_delta_4"/>
    <property type="match status" value="1"/>
</dbReference>
<protein>
    <submittedName>
        <fullName evidence="2">DNA polymerase delta, subunit 4-domain-containing protein</fullName>
    </submittedName>
</protein>
<gene>
    <name evidence="2" type="ORF">C8A00DRAFT_18139</name>
</gene>
<dbReference type="AlphaFoldDB" id="A0AAN6VF38"/>
<reference evidence="2" key="2">
    <citation type="submission" date="2023-05" db="EMBL/GenBank/DDBJ databases">
        <authorList>
            <consortium name="Lawrence Berkeley National Laboratory"/>
            <person name="Steindorff A."/>
            <person name="Hensen N."/>
            <person name="Bonometti L."/>
            <person name="Westerberg I."/>
            <person name="Brannstrom I.O."/>
            <person name="Guillou S."/>
            <person name="Cros-Aarteil S."/>
            <person name="Calhoun S."/>
            <person name="Haridas S."/>
            <person name="Kuo A."/>
            <person name="Mondo S."/>
            <person name="Pangilinan J."/>
            <person name="Riley R."/>
            <person name="Labutti K."/>
            <person name="Andreopoulos B."/>
            <person name="Lipzen A."/>
            <person name="Chen C."/>
            <person name="Yanf M."/>
            <person name="Daum C."/>
            <person name="Ng V."/>
            <person name="Clum A."/>
            <person name="Ohm R."/>
            <person name="Martin F."/>
            <person name="Silar P."/>
            <person name="Natvig D."/>
            <person name="Lalanne C."/>
            <person name="Gautier V."/>
            <person name="Ament-Velasquez S.L."/>
            <person name="Kruys A."/>
            <person name="Hutchinson M.I."/>
            <person name="Powell A.J."/>
            <person name="Barry K."/>
            <person name="Miller A.N."/>
            <person name="Grigoriev I.V."/>
            <person name="Debuchy R."/>
            <person name="Gladieux P."/>
            <person name="Thoren M.H."/>
            <person name="Johannesson H."/>
        </authorList>
    </citation>
    <scope>NUCLEOTIDE SEQUENCE</scope>
    <source>
        <strain evidence="2">CBS 538.74</strain>
    </source>
</reference>
<feature type="region of interest" description="Disordered" evidence="1">
    <location>
        <begin position="1"/>
        <end position="107"/>
    </location>
</feature>
<dbReference type="GO" id="GO:0043625">
    <property type="term" value="C:delta DNA polymerase complex"/>
    <property type="evidence" value="ECO:0007669"/>
    <property type="project" value="TreeGrafter"/>
</dbReference>
<evidence type="ECO:0000256" key="1">
    <source>
        <dbReference type="SAM" id="MobiDB-lite"/>
    </source>
</evidence>
<reference evidence="2" key="1">
    <citation type="journal article" date="2023" name="Mol. Phylogenet. Evol.">
        <title>Genome-scale phylogeny and comparative genomics of the fungal order Sordariales.</title>
        <authorList>
            <person name="Hensen N."/>
            <person name="Bonometti L."/>
            <person name="Westerberg I."/>
            <person name="Brannstrom I.O."/>
            <person name="Guillou S."/>
            <person name="Cros-Aarteil S."/>
            <person name="Calhoun S."/>
            <person name="Haridas S."/>
            <person name="Kuo A."/>
            <person name="Mondo S."/>
            <person name="Pangilinan J."/>
            <person name="Riley R."/>
            <person name="LaButti K."/>
            <person name="Andreopoulos B."/>
            <person name="Lipzen A."/>
            <person name="Chen C."/>
            <person name="Yan M."/>
            <person name="Daum C."/>
            <person name="Ng V."/>
            <person name="Clum A."/>
            <person name="Steindorff A."/>
            <person name="Ohm R.A."/>
            <person name="Martin F."/>
            <person name="Silar P."/>
            <person name="Natvig D.O."/>
            <person name="Lalanne C."/>
            <person name="Gautier V."/>
            <person name="Ament-Velasquez S.L."/>
            <person name="Kruys A."/>
            <person name="Hutchinson M.I."/>
            <person name="Powell A.J."/>
            <person name="Barry K."/>
            <person name="Miller A.N."/>
            <person name="Grigoriev I.V."/>
            <person name="Debuchy R."/>
            <person name="Gladieux P."/>
            <person name="Hiltunen Thoren M."/>
            <person name="Johannesson H."/>
        </authorList>
    </citation>
    <scope>NUCLEOTIDE SEQUENCE</scope>
    <source>
        <strain evidence="2">CBS 538.74</strain>
    </source>
</reference>
<feature type="compositionally biased region" description="Low complexity" evidence="1">
    <location>
        <begin position="86"/>
        <end position="99"/>
    </location>
</feature>
<dbReference type="PANTHER" id="PTHR14303:SF0">
    <property type="entry name" value="DNA POLYMERASE DELTA SUBUNIT 4"/>
    <property type="match status" value="1"/>
</dbReference>
<feature type="compositionally biased region" description="Low complexity" evidence="1">
    <location>
        <begin position="1"/>
        <end position="12"/>
    </location>
</feature>
<organism evidence="2 3">
    <name type="scientific">Chaetomidium leptoderma</name>
    <dbReference type="NCBI Taxonomy" id="669021"/>
    <lineage>
        <taxon>Eukaryota</taxon>
        <taxon>Fungi</taxon>
        <taxon>Dikarya</taxon>
        <taxon>Ascomycota</taxon>
        <taxon>Pezizomycotina</taxon>
        <taxon>Sordariomycetes</taxon>
        <taxon>Sordariomycetidae</taxon>
        <taxon>Sordariales</taxon>
        <taxon>Chaetomiaceae</taxon>
        <taxon>Chaetomidium</taxon>
    </lineage>
</organism>
<feature type="compositionally biased region" description="Basic and acidic residues" evidence="1">
    <location>
        <begin position="32"/>
        <end position="47"/>
    </location>
</feature>
<evidence type="ECO:0000313" key="2">
    <source>
        <dbReference type="EMBL" id="KAK4150302.1"/>
    </source>
</evidence>
<dbReference type="GO" id="GO:0003887">
    <property type="term" value="F:DNA-directed DNA polymerase activity"/>
    <property type="evidence" value="ECO:0007669"/>
    <property type="project" value="TreeGrafter"/>
</dbReference>
<dbReference type="InterPro" id="IPR007218">
    <property type="entry name" value="DNA_pol_delta_4"/>
</dbReference>
<dbReference type="PANTHER" id="PTHR14303">
    <property type="entry name" value="DNA POLYMERASE DELTA SUBUNIT 4"/>
    <property type="match status" value="1"/>
</dbReference>